<dbReference type="EMBL" id="JOKJ01000019">
    <property type="protein sequence ID" value="KEQ05560.1"/>
    <property type="molecule type" value="Genomic_DNA"/>
</dbReference>
<evidence type="ECO:0000313" key="1">
    <source>
        <dbReference type="EMBL" id="KEQ05560.1"/>
    </source>
</evidence>
<dbReference type="RefSeq" id="WP_037189691.1">
    <property type="nucleotide sequence ID" value="NZ_JOKJ01000019.1"/>
</dbReference>
<proteinExistence type="predicted"/>
<accession>A0A922NX31</accession>
<evidence type="ECO:0000313" key="2">
    <source>
        <dbReference type="Proteomes" id="UP000052167"/>
    </source>
</evidence>
<name>A0A922NX31_9HYPH</name>
<comment type="caution">
    <text evidence="1">The sequence shown here is derived from an EMBL/GenBank/DDBJ whole genome shotgun (WGS) entry which is preliminary data.</text>
</comment>
<organism evidence="1 2">
    <name type="scientific">Pseudorhizobium pelagicum</name>
    <dbReference type="NCBI Taxonomy" id="1509405"/>
    <lineage>
        <taxon>Bacteria</taxon>
        <taxon>Pseudomonadati</taxon>
        <taxon>Pseudomonadota</taxon>
        <taxon>Alphaproteobacteria</taxon>
        <taxon>Hyphomicrobiales</taxon>
        <taxon>Rhizobiaceae</taxon>
        <taxon>Rhizobium/Agrobacterium group</taxon>
        <taxon>Pseudorhizobium</taxon>
    </lineage>
</organism>
<reference evidence="1 2" key="1">
    <citation type="submission" date="2014-06" db="EMBL/GenBank/DDBJ databases">
        <title>Rhizobium pelagicum/R2-400B4.</title>
        <authorList>
            <person name="Kimes N.E."/>
            <person name="Lopez-Perez M."/>
        </authorList>
    </citation>
    <scope>NUCLEOTIDE SEQUENCE [LARGE SCALE GENOMIC DNA]</scope>
    <source>
        <strain evidence="1 2">R2-400B4</strain>
    </source>
</reference>
<protein>
    <submittedName>
        <fullName evidence="1">Uncharacterized protein</fullName>
    </submittedName>
</protein>
<dbReference type="AlphaFoldDB" id="A0A922NX31"/>
<gene>
    <name evidence="1" type="ORF">GV68_08500</name>
</gene>
<sequence>MNLVETIVPVIKVAEFHAITGYQIETISAMFDEYVTELDAPIRHDSGDIDAEMVTELFDQMLTTYREAQPCS</sequence>
<dbReference type="Proteomes" id="UP000052167">
    <property type="component" value="Unassembled WGS sequence"/>
</dbReference>
<keyword evidence="2" id="KW-1185">Reference proteome</keyword>